<sequence length="129" mass="14807">MLPGDPSSSLLCRFRLPRRPSRLTASEESIEDKNRWLNNHFNSRWALDFSVLETNLDGELSAAQQRLQHVALPLMFLTQVCIRLSRLLKCWILVQLHQAVTEATRPLGNQLMDLSRRMLPLLAPVSLHP</sequence>
<protein>
    <submittedName>
        <fullName evidence="1">Uncharacterized protein</fullName>
    </submittedName>
</protein>
<proteinExistence type="predicted"/>
<name>A0A0E0C8S4_9ORYZ</name>
<accession>A0A0E0C8S4</accession>
<evidence type="ECO:0000313" key="1">
    <source>
        <dbReference type="EnsemblPlants" id="OMERI01G30600.1"/>
    </source>
</evidence>
<dbReference type="Proteomes" id="UP000008021">
    <property type="component" value="Chromosome 1"/>
</dbReference>
<evidence type="ECO:0000313" key="2">
    <source>
        <dbReference type="Proteomes" id="UP000008021"/>
    </source>
</evidence>
<dbReference type="EnsemblPlants" id="OMERI01G30600.1">
    <property type="protein sequence ID" value="OMERI01G30600.1"/>
    <property type="gene ID" value="OMERI01G30600"/>
</dbReference>
<organism evidence="1">
    <name type="scientific">Oryza meridionalis</name>
    <dbReference type="NCBI Taxonomy" id="40149"/>
    <lineage>
        <taxon>Eukaryota</taxon>
        <taxon>Viridiplantae</taxon>
        <taxon>Streptophyta</taxon>
        <taxon>Embryophyta</taxon>
        <taxon>Tracheophyta</taxon>
        <taxon>Spermatophyta</taxon>
        <taxon>Magnoliopsida</taxon>
        <taxon>Liliopsida</taxon>
        <taxon>Poales</taxon>
        <taxon>Poaceae</taxon>
        <taxon>BOP clade</taxon>
        <taxon>Oryzoideae</taxon>
        <taxon>Oryzeae</taxon>
        <taxon>Oryzinae</taxon>
        <taxon>Oryza</taxon>
    </lineage>
</organism>
<dbReference type="HOGENOM" id="CLU_160287_0_0_1"/>
<dbReference type="Gramene" id="OMERI01G30600.1">
    <property type="protein sequence ID" value="OMERI01G30600.1"/>
    <property type="gene ID" value="OMERI01G30600"/>
</dbReference>
<keyword evidence="2" id="KW-1185">Reference proteome</keyword>
<reference evidence="1" key="1">
    <citation type="submission" date="2015-04" db="UniProtKB">
        <authorList>
            <consortium name="EnsemblPlants"/>
        </authorList>
    </citation>
    <scope>IDENTIFICATION</scope>
</reference>
<reference evidence="1" key="2">
    <citation type="submission" date="2018-05" db="EMBL/GenBank/DDBJ databases">
        <title>OmerRS3 (Oryza meridionalis Reference Sequence Version 3).</title>
        <authorList>
            <person name="Zhang J."/>
            <person name="Kudrna D."/>
            <person name="Lee S."/>
            <person name="Talag J."/>
            <person name="Welchert J."/>
            <person name="Wing R.A."/>
        </authorList>
    </citation>
    <scope>NUCLEOTIDE SEQUENCE [LARGE SCALE GENOMIC DNA]</scope>
    <source>
        <strain evidence="1">cv. OR44</strain>
    </source>
</reference>
<dbReference type="AlphaFoldDB" id="A0A0E0C8S4"/>